<evidence type="ECO:0000313" key="3">
    <source>
        <dbReference type="Proteomes" id="UP000235778"/>
    </source>
</evidence>
<evidence type="ECO:0000313" key="2">
    <source>
        <dbReference type="EMBL" id="PME64566.1"/>
    </source>
</evidence>
<comment type="caution">
    <text evidence="2">The sequence shown here is derived from an EMBL/GenBank/DDBJ whole genome shotgun (WGS) entry which is preliminary data.</text>
</comment>
<feature type="transmembrane region" description="Helical" evidence="1">
    <location>
        <begin position="36"/>
        <end position="62"/>
    </location>
</feature>
<dbReference type="Proteomes" id="UP000235778">
    <property type="component" value="Unassembled WGS sequence"/>
</dbReference>
<feature type="transmembrane region" description="Helical" evidence="1">
    <location>
        <begin position="74"/>
        <end position="92"/>
    </location>
</feature>
<dbReference type="AlphaFoldDB" id="A0A2N7BVN0"/>
<keyword evidence="1" id="KW-0472">Membrane</keyword>
<evidence type="ECO:0000256" key="1">
    <source>
        <dbReference type="SAM" id="Phobius"/>
    </source>
</evidence>
<dbReference type="RefSeq" id="WP_102266093.1">
    <property type="nucleotide sequence ID" value="NZ_MCSH01000014.1"/>
</dbReference>
<organism evidence="2 3">
    <name type="scientific">Vibrio lentus</name>
    <dbReference type="NCBI Taxonomy" id="136468"/>
    <lineage>
        <taxon>Bacteria</taxon>
        <taxon>Pseudomonadati</taxon>
        <taxon>Pseudomonadota</taxon>
        <taxon>Gammaproteobacteria</taxon>
        <taxon>Vibrionales</taxon>
        <taxon>Vibrionaceae</taxon>
        <taxon>Vibrio</taxon>
    </lineage>
</organism>
<keyword evidence="1" id="KW-1133">Transmembrane helix</keyword>
<feature type="transmembrane region" description="Helical" evidence="1">
    <location>
        <begin position="7"/>
        <end position="24"/>
    </location>
</feature>
<name>A0A2N7BVN0_9VIBR</name>
<reference evidence="3" key="1">
    <citation type="submission" date="2016-07" db="EMBL/GenBank/DDBJ databases">
        <title>Nontailed viruses are major unrecognized killers of bacteria in the ocean.</title>
        <authorList>
            <person name="Kauffman K."/>
            <person name="Hussain F."/>
            <person name="Yang J."/>
            <person name="Arevalo P."/>
            <person name="Brown J."/>
            <person name="Cutler M."/>
            <person name="Kelly L."/>
            <person name="Polz M.F."/>
        </authorList>
    </citation>
    <scope>NUCLEOTIDE SEQUENCE [LARGE SCALE GENOMIC DNA]</scope>
    <source>
        <strain evidence="3">10N.286.55.C1</strain>
    </source>
</reference>
<sequence length="136" mass="15701">MKISEYEHSIICLVIITVCSYPFIYFPSGVYDSDRIYFVTVISSFIAFFLLTYTIVQLVLIIKNRDDKHQSENHRLGTYFIIAISLSTFYYLKVEDYKESSTSHIYCGSIMKMKLRSSVGLLEKFALSKEKCGNGL</sequence>
<accession>A0A2N7BVN0</accession>
<proteinExistence type="predicted"/>
<keyword evidence="1" id="KW-0812">Transmembrane</keyword>
<gene>
    <name evidence="2" type="ORF">BCV30_08205</name>
</gene>
<dbReference type="EMBL" id="MCSI01000118">
    <property type="protein sequence ID" value="PME64566.1"/>
    <property type="molecule type" value="Genomic_DNA"/>
</dbReference>
<protein>
    <submittedName>
        <fullName evidence="2">Uncharacterized protein</fullName>
    </submittedName>
</protein>